<sequence>MEKNHTLSTVNRMLIRFVTDNNAHQHLSNEEQEEMLKETEKLSAHWLMHAYRKTKKVSLDSLVQLTQKVAVYLMDQLFDKDSQLLLSEACSR</sequence>
<reference evidence="1 2" key="1">
    <citation type="submission" date="2016-10" db="EMBL/GenBank/DDBJ databases">
        <authorList>
            <person name="Varghese N."/>
            <person name="Submissions S."/>
        </authorList>
    </citation>
    <scope>NUCLEOTIDE SEQUENCE [LARGE SCALE GENOMIC DNA]</scope>
    <source>
        <strain evidence="1 2">DSM 25353</strain>
    </source>
</reference>
<evidence type="ECO:0000313" key="1">
    <source>
        <dbReference type="EMBL" id="SDW86677.1"/>
    </source>
</evidence>
<keyword evidence="2" id="KW-1185">Reference proteome</keyword>
<dbReference type="RefSeq" id="WP_139173871.1">
    <property type="nucleotide sequence ID" value="NZ_FNNO01000006.1"/>
</dbReference>
<accession>A0A8X8ICB2</accession>
<proteinExistence type="predicted"/>
<evidence type="ECO:0000313" key="2">
    <source>
        <dbReference type="Proteomes" id="UP000198711"/>
    </source>
</evidence>
<protein>
    <submittedName>
        <fullName evidence="1">Uncharacterized protein</fullName>
    </submittedName>
</protein>
<gene>
    <name evidence="1" type="ORF">SAMN05444410_106174</name>
</gene>
<dbReference type="EMBL" id="FNNO01000006">
    <property type="protein sequence ID" value="SDW86677.1"/>
    <property type="molecule type" value="Genomic_DNA"/>
</dbReference>
<dbReference type="Proteomes" id="UP000198711">
    <property type="component" value="Unassembled WGS sequence"/>
</dbReference>
<dbReference type="AlphaFoldDB" id="A0A8X8ICB2"/>
<comment type="caution">
    <text evidence="1">The sequence shown here is derived from an EMBL/GenBank/DDBJ whole genome shotgun (WGS) entry which is preliminary data.</text>
</comment>
<organism evidence="1 2">
    <name type="scientific">Hydrobacter penzbergensis</name>
    <dbReference type="NCBI Taxonomy" id="1235997"/>
    <lineage>
        <taxon>Bacteria</taxon>
        <taxon>Pseudomonadati</taxon>
        <taxon>Bacteroidota</taxon>
        <taxon>Chitinophagia</taxon>
        <taxon>Chitinophagales</taxon>
        <taxon>Chitinophagaceae</taxon>
        <taxon>Hydrobacter</taxon>
    </lineage>
</organism>
<name>A0A8X8ICB2_9BACT</name>